<comment type="caution">
    <text evidence="1">The sequence shown here is derived from an EMBL/GenBank/DDBJ whole genome shotgun (WGS) entry which is preliminary data.</text>
</comment>
<protein>
    <submittedName>
        <fullName evidence="1">Uncharacterized protein</fullName>
    </submittedName>
</protein>
<sequence>MGNEVYGASPVDALRALAGKRNRETFERKFRQFDVWAGPLVWGPWTEVWAQFGVKGPEADRHVSYVRISFDTQSNAPSPFHVEIKGGDRFIRSVGPGEETVTVTGNISTAISIRCKSATQGQNVLVTVG</sequence>
<gene>
    <name evidence="1" type="ORF">GGR30_000208</name>
</gene>
<dbReference type="RefSeq" id="WP_183481363.1">
    <property type="nucleotide sequence ID" value="NZ_JACIDZ010000001.1"/>
</dbReference>
<dbReference type="AlphaFoldDB" id="A0A7W6KFT5"/>
<proteinExistence type="predicted"/>
<dbReference type="NCBIfam" id="NF041262">
    <property type="entry name" value="colicin_Z_Cterm"/>
    <property type="match status" value="1"/>
</dbReference>
<organism evidence="1 2">
    <name type="scientific">Martelella radicis</name>
    <dbReference type="NCBI Taxonomy" id="1397476"/>
    <lineage>
        <taxon>Bacteria</taxon>
        <taxon>Pseudomonadati</taxon>
        <taxon>Pseudomonadota</taxon>
        <taxon>Alphaproteobacteria</taxon>
        <taxon>Hyphomicrobiales</taxon>
        <taxon>Aurantimonadaceae</taxon>
        <taxon>Martelella</taxon>
    </lineage>
</organism>
<name>A0A7W6KFT5_9HYPH</name>
<dbReference type="EMBL" id="JACIDZ010000001">
    <property type="protein sequence ID" value="MBB4120313.1"/>
    <property type="molecule type" value="Genomic_DNA"/>
</dbReference>
<keyword evidence="2" id="KW-1185">Reference proteome</keyword>
<evidence type="ECO:0000313" key="1">
    <source>
        <dbReference type="EMBL" id="MBB4120313.1"/>
    </source>
</evidence>
<accession>A0A7W6KFT5</accession>
<reference evidence="1 2" key="1">
    <citation type="submission" date="2020-08" db="EMBL/GenBank/DDBJ databases">
        <title>Genomic Encyclopedia of Type Strains, Phase IV (KMG-IV): sequencing the most valuable type-strain genomes for metagenomic binning, comparative biology and taxonomic classification.</title>
        <authorList>
            <person name="Goeker M."/>
        </authorList>
    </citation>
    <scope>NUCLEOTIDE SEQUENCE [LARGE SCALE GENOMIC DNA]</scope>
    <source>
        <strain evidence="1 2">DSM 28101</strain>
    </source>
</reference>
<evidence type="ECO:0000313" key="2">
    <source>
        <dbReference type="Proteomes" id="UP000530571"/>
    </source>
</evidence>
<dbReference type="Proteomes" id="UP000530571">
    <property type="component" value="Unassembled WGS sequence"/>
</dbReference>